<keyword evidence="2" id="KW-1185">Reference proteome</keyword>
<proteinExistence type="predicted"/>
<dbReference type="EMBL" id="JAGGJR010000011">
    <property type="protein sequence ID" value="MBP1875514.1"/>
    <property type="molecule type" value="Genomic_DNA"/>
</dbReference>
<accession>A0ACC5T3F7</accession>
<gene>
    <name evidence="1" type="ORF">J2Z19_005250</name>
</gene>
<evidence type="ECO:0000313" key="2">
    <source>
        <dbReference type="Proteomes" id="UP000823773"/>
    </source>
</evidence>
<evidence type="ECO:0000313" key="1">
    <source>
        <dbReference type="EMBL" id="MBP1875514.1"/>
    </source>
</evidence>
<organism evidence="1 2">
    <name type="scientific">Ensifer adhaerens</name>
    <name type="common">Sinorhizobium morelense</name>
    <dbReference type="NCBI Taxonomy" id="106592"/>
    <lineage>
        <taxon>Bacteria</taxon>
        <taxon>Pseudomonadati</taxon>
        <taxon>Pseudomonadota</taxon>
        <taxon>Alphaproteobacteria</taxon>
        <taxon>Hyphomicrobiales</taxon>
        <taxon>Rhizobiaceae</taxon>
        <taxon>Sinorhizobium/Ensifer group</taxon>
        <taxon>Ensifer</taxon>
    </lineage>
</organism>
<reference evidence="1" key="1">
    <citation type="submission" date="2021-03" db="EMBL/GenBank/DDBJ databases">
        <title>Genomic Encyclopedia of Type Strains, Phase IV (KMG-IV): sequencing the most valuable type-strain genomes for metagenomic binning, comparative biology and taxonomic classification.</title>
        <authorList>
            <person name="Goeker M."/>
        </authorList>
    </citation>
    <scope>NUCLEOTIDE SEQUENCE</scope>
    <source>
        <strain evidence="1">DSM 18131</strain>
    </source>
</reference>
<comment type="caution">
    <text evidence="1">The sequence shown here is derived from an EMBL/GenBank/DDBJ whole genome shotgun (WGS) entry which is preliminary data.</text>
</comment>
<protein>
    <submittedName>
        <fullName evidence="1">Alcohol dehydrogenase class IV</fullName>
    </submittedName>
</protein>
<dbReference type="Proteomes" id="UP000823773">
    <property type="component" value="Unassembled WGS sequence"/>
</dbReference>
<name>A0ACC5T3F7_ENSAD</name>
<sequence length="386" mass="39905">MDSFVFSTTGQIFFRPGASTEIGSLLGGRVGGRVLVITDPGLRKLGLCEPALNSLQSAGIAVTVFDRVEPDPSLSTAMSAVELGREKAITGVIGFGGGSSLDVAKLVALICGSNEEIEEAWGVGNAKGPRLPLVLVPTTAGTGSEVTPVSIITVSGDEKRGVSSPILLPDVAILDADLTLGLPPHVTAATGIDAMVHAIESFTSKNANNNPLSKMLARSALALLGANIERAVEVGSDRPARGAMLLGSMLAGQAFANSPVAAVHALAYPIGGSFHVPHGLSNTLVLPHVLRFNAPVAAGAYAAIAADAFPHLVAMQDEAERCSAFIDNLAGLSAKLGLQQRLRDVGVRQEDVGGLARDAMKQTRLLVNNPRDLNETDALAIYQSAW</sequence>